<reference evidence="1" key="1">
    <citation type="submission" date="2022-01" db="EMBL/GenBank/DDBJ databases">
        <authorList>
            <person name="King R."/>
        </authorList>
    </citation>
    <scope>NUCLEOTIDE SEQUENCE</scope>
</reference>
<organism evidence="1 2">
    <name type="scientific">Psylliodes chrysocephalus</name>
    <dbReference type="NCBI Taxonomy" id="3402493"/>
    <lineage>
        <taxon>Eukaryota</taxon>
        <taxon>Metazoa</taxon>
        <taxon>Ecdysozoa</taxon>
        <taxon>Arthropoda</taxon>
        <taxon>Hexapoda</taxon>
        <taxon>Insecta</taxon>
        <taxon>Pterygota</taxon>
        <taxon>Neoptera</taxon>
        <taxon>Endopterygota</taxon>
        <taxon>Coleoptera</taxon>
        <taxon>Polyphaga</taxon>
        <taxon>Cucujiformia</taxon>
        <taxon>Chrysomeloidea</taxon>
        <taxon>Chrysomelidae</taxon>
        <taxon>Galerucinae</taxon>
        <taxon>Alticini</taxon>
        <taxon>Psylliodes</taxon>
    </lineage>
</organism>
<evidence type="ECO:0000313" key="1">
    <source>
        <dbReference type="EMBL" id="CAH1113994.1"/>
    </source>
</evidence>
<keyword evidence="2" id="KW-1185">Reference proteome</keyword>
<name>A0A9P0D8P1_9CUCU</name>
<dbReference type="EMBL" id="OV651820">
    <property type="protein sequence ID" value="CAH1113994.1"/>
    <property type="molecule type" value="Genomic_DNA"/>
</dbReference>
<dbReference type="OrthoDB" id="10057935at2759"/>
<dbReference type="Pfam" id="PF15074">
    <property type="entry name" value="CFAP90"/>
    <property type="match status" value="1"/>
</dbReference>
<dbReference type="Proteomes" id="UP001153636">
    <property type="component" value="Chromosome 8"/>
</dbReference>
<proteinExistence type="predicted"/>
<evidence type="ECO:0000313" key="2">
    <source>
        <dbReference type="Proteomes" id="UP001153636"/>
    </source>
</evidence>
<sequence>MPAEWHHPNHVKAYYDAITSKLEDTCWNPPRPDSTKKLTYFNNVSEHTRAKEYDLYFAYTKKYPLWDQRKNKENRLFVPDVRENIFQQEINKPFPVVTSMTYGRPCRPAYDASDPLYRRVNAMGNFMRRRGVMRVKERMAT</sequence>
<accession>A0A9P0D8P1</accession>
<gene>
    <name evidence="1" type="ORF">PSYICH_LOCUS14339</name>
</gene>
<dbReference type="AlphaFoldDB" id="A0A9P0D8P1"/>
<dbReference type="InterPro" id="IPR027901">
    <property type="entry name" value="CFAP90"/>
</dbReference>
<protein>
    <submittedName>
        <fullName evidence="1">Uncharacterized protein</fullName>
    </submittedName>
</protein>